<evidence type="ECO:0000313" key="1">
    <source>
        <dbReference type="EMBL" id="GFF18637.1"/>
    </source>
</evidence>
<accession>A0A5M3ZBF5</accession>
<dbReference type="GO" id="GO:0006167">
    <property type="term" value="P:AMP biosynthetic process"/>
    <property type="evidence" value="ECO:0007669"/>
    <property type="project" value="TreeGrafter"/>
</dbReference>
<comment type="caution">
    <text evidence="1">The sequence shown here is derived from an EMBL/GenBank/DDBJ whole genome shotgun (WGS) entry which is preliminary data.</text>
</comment>
<dbReference type="VEuPathDB" id="FungiDB:ATEG_06840"/>
<reference evidence="1 2" key="1">
    <citation type="submission" date="2020-01" db="EMBL/GenBank/DDBJ databases">
        <title>Aspergillus terreus IFO 6365 whole genome shotgun sequence.</title>
        <authorList>
            <person name="Kanamasa S."/>
            <person name="Takahashi H."/>
        </authorList>
    </citation>
    <scope>NUCLEOTIDE SEQUENCE [LARGE SCALE GENOMIC DNA]</scope>
    <source>
        <strain evidence="1 2">IFO 6365</strain>
    </source>
</reference>
<dbReference type="PROSITE" id="PS00893">
    <property type="entry name" value="NUDIX_BOX"/>
    <property type="match status" value="1"/>
</dbReference>
<dbReference type="InterPro" id="IPR020084">
    <property type="entry name" value="NUDIX_hydrolase_CS"/>
</dbReference>
<name>A0A5M3ZBF5_ASPTE</name>
<dbReference type="AlphaFoldDB" id="A0A5M3ZBF5"/>
<organism evidence="1 2">
    <name type="scientific">Aspergillus terreus</name>
    <dbReference type="NCBI Taxonomy" id="33178"/>
    <lineage>
        <taxon>Eukaryota</taxon>
        <taxon>Fungi</taxon>
        <taxon>Dikarya</taxon>
        <taxon>Ascomycota</taxon>
        <taxon>Pezizomycotina</taxon>
        <taxon>Eurotiomycetes</taxon>
        <taxon>Eurotiomycetidae</taxon>
        <taxon>Eurotiales</taxon>
        <taxon>Aspergillaceae</taxon>
        <taxon>Aspergillus</taxon>
        <taxon>Aspergillus subgen. Circumdati</taxon>
    </lineage>
</organism>
<dbReference type="OrthoDB" id="2011998at2759"/>
<proteinExistence type="predicted"/>
<dbReference type="Pfam" id="PF00293">
    <property type="entry name" value="NUDIX"/>
    <property type="match status" value="1"/>
</dbReference>
<dbReference type="GO" id="GO:0006754">
    <property type="term" value="P:ATP biosynthetic process"/>
    <property type="evidence" value="ECO:0007669"/>
    <property type="project" value="TreeGrafter"/>
</dbReference>
<dbReference type="GO" id="GO:0004081">
    <property type="term" value="F:bis(5'-nucleosyl)-tetraphosphatase (asymmetrical) activity"/>
    <property type="evidence" value="ECO:0007669"/>
    <property type="project" value="TreeGrafter"/>
</dbReference>
<gene>
    <name evidence="1" type="ORF">ATEIFO6365_0008058100</name>
</gene>
<dbReference type="PROSITE" id="PS51462">
    <property type="entry name" value="NUDIX"/>
    <property type="match status" value="1"/>
</dbReference>
<dbReference type="Gene3D" id="3.90.79.10">
    <property type="entry name" value="Nucleoside Triphosphate Pyrophosphohydrolase"/>
    <property type="match status" value="1"/>
</dbReference>
<evidence type="ECO:0000313" key="2">
    <source>
        <dbReference type="Proteomes" id="UP000452235"/>
    </source>
</evidence>
<sequence>MPQKPSVPIKVIGKMNPGVAYTERHAVRAVLYNPASRQVALIHIIKGNYYKLPGGGIEVDEDHCAAIKREILEETGCKVSVDNTAFFAQSEEWRNDLHQISFCYSARLVEDTGRPELTDVESSEGLSHSWVPVDRAISTIREVQPTSELGNFIQERDLFFIETFVSAQGGK</sequence>
<dbReference type="PANTHER" id="PTHR21340">
    <property type="entry name" value="DIADENOSINE 5,5-P1,P4-TETRAPHOSPHATE PYROPHOSPHOHYDROLASE MUTT"/>
    <property type="match status" value="1"/>
</dbReference>
<dbReference type="InterPro" id="IPR015797">
    <property type="entry name" value="NUDIX_hydrolase-like_dom_sf"/>
</dbReference>
<dbReference type="SUPFAM" id="SSF55811">
    <property type="entry name" value="Nudix"/>
    <property type="match status" value="1"/>
</dbReference>
<dbReference type="InterPro" id="IPR000086">
    <property type="entry name" value="NUDIX_hydrolase_dom"/>
</dbReference>
<dbReference type="Proteomes" id="UP000452235">
    <property type="component" value="Unassembled WGS sequence"/>
</dbReference>
<protein>
    <submittedName>
        <fullName evidence="1">NUDIX-domain-containing protein</fullName>
    </submittedName>
</protein>
<dbReference type="PANTHER" id="PTHR21340:SF0">
    <property type="entry name" value="BIS(5'-NUCLEOSYL)-TETRAPHOSPHATASE [ASYMMETRICAL]"/>
    <property type="match status" value="1"/>
</dbReference>
<dbReference type="EMBL" id="BLJY01000008">
    <property type="protein sequence ID" value="GFF18637.1"/>
    <property type="molecule type" value="Genomic_DNA"/>
</dbReference>
<keyword evidence="2" id="KW-1185">Reference proteome</keyword>
<dbReference type="InterPro" id="IPR051325">
    <property type="entry name" value="Nudix_hydrolase_domain"/>
</dbReference>